<keyword evidence="2" id="KW-1185">Reference proteome</keyword>
<accession>A0A9P0CEC1</accession>
<gene>
    <name evidence="1" type="ORF">BEMITA_LOCUS14057</name>
</gene>
<dbReference type="SUPFAM" id="SSF53474">
    <property type="entry name" value="alpha/beta-Hydrolases"/>
    <property type="match status" value="1"/>
</dbReference>
<dbReference type="Gene3D" id="3.40.50.720">
    <property type="entry name" value="NAD(P)-binding Rossmann-like Domain"/>
    <property type="match status" value="1"/>
</dbReference>
<dbReference type="Gene3D" id="3.90.180.10">
    <property type="entry name" value="Medium-chain alcohol dehydrogenases, catalytic domain"/>
    <property type="match status" value="1"/>
</dbReference>
<reference evidence="1" key="1">
    <citation type="submission" date="2021-12" db="EMBL/GenBank/DDBJ databases">
        <authorList>
            <person name="King R."/>
        </authorList>
    </citation>
    <scope>NUCLEOTIDE SEQUENCE</scope>
</reference>
<dbReference type="InterPro" id="IPR029058">
    <property type="entry name" value="AB_hydrolase_fold"/>
</dbReference>
<evidence type="ECO:0000313" key="2">
    <source>
        <dbReference type="Proteomes" id="UP001152759"/>
    </source>
</evidence>
<dbReference type="AlphaFoldDB" id="A0A9P0CEC1"/>
<proteinExistence type="predicted"/>
<dbReference type="EMBL" id="OU963870">
    <property type="protein sequence ID" value="CAH0778219.1"/>
    <property type="molecule type" value="Genomic_DNA"/>
</dbReference>
<organism evidence="1 2">
    <name type="scientific">Bemisia tabaci</name>
    <name type="common">Sweetpotato whitefly</name>
    <name type="synonym">Aleurodes tabaci</name>
    <dbReference type="NCBI Taxonomy" id="7038"/>
    <lineage>
        <taxon>Eukaryota</taxon>
        <taxon>Metazoa</taxon>
        <taxon>Ecdysozoa</taxon>
        <taxon>Arthropoda</taxon>
        <taxon>Hexapoda</taxon>
        <taxon>Insecta</taxon>
        <taxon>Pterygota</taxon>
        <taxon>Neoptera</taxon>
        <taxon>Paraneoptera</taxon>
        <taxon>Hemiptera</taxon>
        <taxon>Sternorrhyncha</taxon>
        <taxon>Aleyrodoidea</taxon>
        <taxon>Aleyrodidae</taxon>
        <taxon>Aleyrodinae</taxon>
        <taxon>Bemisia</taxon>
    </lineage>
</organism>
<name>A0A9P0CEC1_BEMTA</name>
<dbReference type="Gene3D" id="3.40.50.1820">
    <property type="entry name" value="alpha/beta hydrolase"/>
    <property type="match status" value="1"/>
</dbReference>
<sequence>MRSTATGDRLAGAGADIVISDLPPEKMLVAWTLVAQLGCFYNLSDEVFKHNVPLPMNKFIYSTSFVSCTKANIIDMAPEKKQVLKGIVDEFLRDGQVVRLPFETLSVENISSKPRIIKESLQSGGKLLLKLQSSIKNRNNQRISSKCTSCDPDGTYLVLSSTISKTAGVIKWLLTQGAKSIAIATTNRASGMNAAREIDDCIVKYGATVLMTGGAKAATIEEATVLVEQASKLSRVAAVFTIGLDSNTTIVSNIKQVMKKMKLPGPLVNLHGKNSRIVPDTISIACEGNVNYDQVLSHAMTNPDEAAAYAVTERTRNKDARISVLDQNTRRTQKLTDYLPSSVENLEEMGRLLAYNDATCDTQTLAKFVLTTTKAPFDKLYKEIRPVFVIPAFCETQIRPLISKLMYPCFVAHIKPDVPTVNQVALHLLKSMMRIQKKGPYTIVGETLSGGVAMVLSRLLSDAGHEVSLFLLQGIPDKMQTLLPSQENLSEYLVDVLFNTNSKFTSSRSTRGSGNFLDSLPDTCDKSLVERAFKAIHKSLELSISCATAVKQKGTLILMEMEYFCQLSIDDIDQMSEKSVRLVKSERNTYEEMLTDPVILRTIARDAAFSWTPY</sequence>
<evidence type="ECO:0000313" key="1">
    <source>
        <dbReference type="EMBL" id="CAH0778219.1"/>
    </source>
</evidence>
<dbReference type="Proteomes" id="UP001152759">
    <property type="component" value="Chromosome 9"/>
</dbReference>
<protein>
    <submittedName>
        <fullName evidence="1">Uncharacterized protein</fullName>
    </submittedName>
</protein>